<dbReference type="EMBL" id="VBAM01000493">
    <property type="protein sequence ID" value="TMJ07304.1"/>
    <property type="molecule type" value="Genomic_DNA"/>
</dbReference>
<dbReference type="PANTHER" id="PTHR10210:SF41">
    <property type="entry name" value="RIBOSE-PHOSPHATE PYROPHOSPHOKINASE 1, CHLOROPLASTIC"/>
    <property type="match status" value="1"/>
</dbReference>
<feature type="non-terminal residue" evidence="1">
    <location>
        <position position="1"/>
    </location>
</feature>
<organism evidence="1 2">
    <name type="scientific">Candidatus Segetimicrobium genomatis</name>
    <dbReference type="NCBI Taxonomy" id="2569760"/>
    <lineage>
        <taxon>Bacteria</taxon>
        <taxon>Bacillati</taxon>
        <taxon>Candidatus Sysuimicrobiota</taxon>
        <taxon>Candidatus Sysuimicrobiia</taxon>
        <taxon>Candidatus Sysuimicrobiales</taxon>
        <taxon>Candidatus Segetimicrobiaceae</taxon>
        <taxon>Candidatus Segetimicrobium</taxon>
    </lineage>
</organism>
<dbReference type="GO" id="GO:0002189">
    <property type="term" value="C:ribose phosphate diphosphokinase complex"/>
    <property type="evidence" value="ECO:0007669"/>
    <property type="project" value="TreeGrafter"/>
</dbReference>
<dbReference type="InterPro" id="IPR005946">
    <property type="entry name" value="Rib-P_diPkinase"/>
</dbReference>
<accession>A0A537LH11</accession>
<dbReference type="GO" id="GO:0016301">
    <property type="term" value="F:kinase activity"/>
    <property type="evidence" value="ECO:0007669"/>
    <property type="project" value="UniProtKB-KW"/>
</dbReference>
<dbReference type="GO" id="GO:0004749">
    <property type="term" value="F:ribose phosphate diphosphokinase activity"/>
    <property type="evidence" value="ECO:0007669"/>
    <property type="project" value="UniProtKB-EC"/>
</dbReference>
<sequence>TGGTVVMGAEALVRRGVREVYACCTHAILSPPAVPRVLRSPIRQLVVTDSIPVPPEKRTAKTIVLSVAGLLAEAIRRIHADQSVSELFTQSRVAQPAAERE</sequence>
<name>A0A537LH11_9BACT</name>
<reference evidence="1 2" key="1">
    <citation type="journal article" date="2019" name="Nat. Microbiol.">
        <title>Mediterranean grassland soil C-N compound turnover is dependent on rainfall and depth, and is mediated by genomically divergent microorganisms.</title>
        <authorList>
            <person name="Diamond S."/>
            <person name="Andeer P.F."/>
            <person name="Li Z."/>
            <person name="Crits-Christoph A."/>
            <person name="Burstein D."/>
            <person name="Anantharaman K."/>
            <person name="Lane K.R."/>
            <person name="Thomas B.C."/>
            <person name="Pan C."/>
            <person name="Northen T.R."/>
            <person name="Banfield J.F."/>
        </authorList>
    </citation>
    <scope>NUCLEOTIDE SEQUENCE [LARGE SCALE GENOMIC DNA]</scope>
    <source>
        <strain evidence="1">NP_5</strain>
    </source>
</reference>
<dbReference type="SUPFAM" id="SSF53271">
    <property type="entry name" value="PRTase-like"/>
    <property type="match status" value="1"/>
</dbReference>
<dbReference type="Gene3D" id="3.40.50.2020">
    <property type="match status" value="1"/>
</dbReference>
<dbReference type="GO" id="GO:0000287">
    <property type="term" value="F:magnesium ion binding"/>
    <property type="evidence" value="ECO:0007669"/>
    <property type="project" value="InterPro"/>
</dbReference>
<protein>
    <submittedName>
        <fullName evidence="1">Ribose-phosphate pyrophosphokinase</fullName>
        <ecNumber evidence="1">2.7.6.1</ecNumber>
    </submittedName>
</protein>
<dbReference type="CDD" id="cd06223">
    <property type="entry name" value="PRTases_typeI"/>
    <property type="match status" value="1"/>
</dbReference>
<evidence type="ECO:0000313" key="1">
    <source>
        <dbReference type="EMBL" id="TMJ07304.1"/>
    </source>
</evidence>
<dbReference type="Proteomes" id="UP000320393">
    <property type="component" value="Unassembled WGS sequence"/>
</dbReference>
<dbReference type="AlphaFoldDB" id="A0A537LH11"/>
<dbReference type="GO" id="GO:0006015">
    <property type="term" value="P:5-phosphoribose 1-diphosphate biosynthetic process"/>
    <property type="evidence" value="ECO:0007669"/>
    <property type="project" value="TreeGrafter"/>
</dbReference>
<gene>
    <name evidence="1" type="ORF">E6H02_11595</name>
</gene>
<keyword evidence="1" id="KW-0808">Transferase</keyword>
<proteinExistence type="predicted"/>
<keyword evidence="1" id="KW-0418">Kinase</keyword>
<dbReference type="EC" id="2.7.6.1" evidence="1"/>
<comment type="caution">
    <text evidence="1">The sequence shown here is derived from an EMBL/GenBank/DDBJ whole genome shotgun (WGS) entry which is preliminary data.</text>
</comment>
<dbReference type="InterPro" id="IPR029057">
    <property type="entry name" value="PRTase-like"/>
</dbReference>
<dbReference type="GO" id="GO:0006164">
    <property type="term" value="P:purine nucleotide biosynthetic process"/>
    <property type="evidence" value="ECO:0007669"/>
    <property type="project" value="TreeGrafter"/>
</dbReference>
<dbReference type="InterPro" id="IPR000836">
    <property type="entry name" value="PRTase_dom"/>
</dbReference>
<dbReference type="GO" id="GO:0005737">
    <property type="term" value="C:cytoplasm"/>
    <property type="evidence" value="ECO:0007669"/>
    <property type="project" value="TreeGrafter"/>
</dbReference>
<evidence type="ECO:0000313" key="2">
    <source>
        <dbReference type="Proteomes" id="UP000320393"/>
    </source>
</evidence>
<dbReference type="Pfam" id="PF14572">
    <property type="entry name" value="Pribosyl_synth"/>
    <property type="match status" value="1"/>
</dbReference>
<dbReference type="PANTHER" id="PTHR10210">
    <property type="entry name" value="RIBOSE-PHOSPHATE DIPHOSPHOKINASE FAMILY MEMBER"/>
    <property type="match status" value="1"/>
</dbReference>